<accession>X1GQ18</accession>
<organism evidence="1">
    <name type="scientific">marine sediment metagenome</name>
    <dbReference type="NCBI Taxonomy" id="412755"/>
    <lineage>
        <taxon>unclassified sequences</taxon>
        <taxon>metagenomes</taxon>
        <taxon>ecological metagenomes</taxon>
    </lineage>
</organism>
<name>X1GQ18_9ZZZZ</name>
<dbReference type="EMBL" id="BARU01017349">
    <property type="protein sequence ID" value="GAH59302.1"/>
    <property type="molecule type" value="Genomic_DNA"/>
</dbReference>
<reference evidence="1" key="1">
    <citation type="journal article" date="2014" name="Front. Microbiol.">
        <title>High frequency of phylogenetically diverse reductive dehalogenase-homologous genes in deep subseafloor sedimentary metagenomes.</title>
        <authorList>
            <person name="Kawai M."/>
            <person name="Futagami T."/>
            <person name="Toyoda A."/>
            <person name="Takaki Y."/>
            <person name="Nishi S."/>
            <person name="Hori S."/>
            <person name="Arai W."/>
            <person name="Tsubouchi T."/>
            <person name="Morono Y."/>
            <person name="Uchiyama I."/>
            <person name="Ito T."/>
            <person name="Fujiyama A."/>
            <person name="Inagaki F."/>
            <person name="Takami H."/>
        </authorList>
    </citation>
    <scope>NUCLEOTIDE SEQUENCE</scope>
    <source>
        <strain evidence="1">Expedition CK06-06</strain>
    </source>
</reference>
<protein>
    <submittedName>
        <fullName evidence="1">Uncharacterized protein</fullName>
    </submittedName>
</protein>
<sequence>MSEDKTNQNKLVLVELYERLLKGETSAARRRGILKELLGRYDQLEKKKPEVTEEFVEKWTDKFDGIAQQGLIIFLSCPYNLAISLIVNS</sequence>
<dbReference type="AlphaFoldDB" id="X1GQ18"/>
<evidence type="ECO:0000313" key="1">
    <source>
        <dbReference type="EMBL" id="GAH59302.1"/>
    </source>
</evidence>
<proteinExistence type="predicted"/>
<comment type="caution">
    <text evidence="1">The sequence shown here is derived from an EMBL/GenBank/DDBJ whole genome shotgun (WGS) entry which is preliminary data.</text>
</comment>
<gene>
    <name evidence="1" type="ORF">S03H2_28791</name>
</gene>